<evidence type="ECO:0000256" key="1">
    <source>
        <dbReference type="SAM" id="Phobius"/>
    </source>
</evidence>
<keyword evidence="1" id="KW-0812">Transmembrane</keyword>
<gene>
    <name evidence="2" type="ORF">GCM10023090_09630</name>
</gene>
<dbReference type="InterPro" id="IPR009937">
    <property type="entry name" value="Phage_holin_3_6"/>
</dbReference>
<organism evidence="2 3">
    <name type="scientific">Acidovorax lacteus</name>
    <dbReference type="NCBI Taxonomy" id="1924988"/>
    <lineage>
        <taxon>Bacteria</taxon>
        <taxon>Pseudomonadati</taxon>
        <taxon>Pseudomonadota</taxon>
        <taxon>Betaproteobacteria</taxon>
        <taxon>Burkholderiales</taxon>
        <taxon>Comamonadaceae</taxon>
        <taxon>Acidovorax</taxon>
    </lineage>
</organism>
<dbReference type="Pfam" id="PF07332">
    <property type="entry name" value="Phage_holin_3_6"/>
    <property type="match status" value="1"/>
</dbReference>
<keyword evidence="1" id="KW-0472">Membrane</keyword>
<dbReference type="EMBL" id="BAABEX010000007">
    <property type="protein sequence ID" value="GAA4421079.1"/>
    <property type="molecule type" value="Genomic_DNA"/>
</dbReference>
<dbReference type="Proteomes" id="UP001501788">
    <property type="component" value="Unassembled WGS sequence"/>
</dbReference>
<sequence>MNLLSVLGLEAWALRLRAAVLEGAIAVEDRMALARLEWADQKQRLQWLLVLAVLTLGLTVVALLMLSAATVVHFWDTPHRATAAWLLAGLWMLLWAAGLAGLWVLLQRSGRAFALTRRELSQDWQDLKERL</sequence>
<accession>A0ABP8L1T5</accession>
<evidence type="ECO:0000313" key="3">
    <source>
        <dbReference type="Proteomes" id="UP001501788"/>
    </source>
</evidence>
<reference evidence="3" key="1">
    <citation type="journal article" date="2019" name="Int. J. Syst. Evol. Microbiol.">
        <title>The Global Catalogue of Microorganisms (GCM) 10K type strain sequencing project: providing services to taxonomists for standard genome sequencing and annotation.</title>
        <authorList>
            <consortium name="The Broad Institute Genomics Platform"/>
            <consortium name="The Broad Institute Genome Sequencing Center for Infectious Disease"/>
            <person name="Wu L."/>
            <person name="Ma J."/>
        </authorList>
    </citation>
    <scope>NUCLEOTIDE SEQUENCE [LARGE SCALE GENOMIC DNA]</scope>
    <source>
        <strain evidence="3">JCM 31890</strain>
    </source>
</reference>
<comment type="caution">
    <text evidence="2">The sequence shown here is derived from an EMBL/GenBank/DDBJ whole genome shotgun (WGS) entry which is preliminary data.</text>
</comment>
<keyword evidence="3" id="KW-1185">Reference proteome</keyword>
<dbReference type="RefSeq" id="WP_345061719.1">
    <property type="nucleotide sequence ID" value="NZ_BAABEX010000007.1"/>
</dbReference>
<proteinExistence type="predicted"/>
<protein>
    <recommendedName>
        <fullName evidence="4">Phage holin family protein</fullName>
    </recommendedName>
</protein>
<feature type="transmembrane region" description="Helical" evidence="1">
    <location>
        <begin position="84"/>
        <end position="106"/>
    </location>
</feature>
<feature type="transmembrane region" description="Helical" evidence="1">
    <location>
        <begin position="47"/>
        <end position="72"/>
    </location>
</feature>
<evidence type="ECO:0000313" key="2">
    <source>
        <dbReference type="EMBL" id="GAA4421079.1"/>
    </source>
</evidence>
<name>A0ABP8L1T5_9BURK</name>
<evidence type="ECO:0008006" key="4">
    <source>
        <dbReference type="Google" id="ProtNLM"/>
    </source>
</evidence>
<keyword evidence="1" id="KW-1133">Transmembrane helix</keyword>